<evidence type="ECO:0000313" key="1">
    <source>
        <dbReference type="EMBL" id="KAJ7687907.1"/>
    </source>
</evidence>
<reference evidence="1" key="1">
    <citation type="submission" date="2023-03" db="EMBL/GenBank/DDBJ databases">
        <title>Massive genome expansion in bonnet fungi (Mycena s.s.) driven by repeated elements and novel gene families across ecological guilds.</title>
        <authorList>
            <consortium name="Lawrence Berkeley National Laboratory"/>
            <person name="Harder C.B."/>
            <person name="Miyauchi S."/>
            <person name="Viragh M."/>
            <person name="Kuo A."/>
            <person name="Thoen E."/>
            <person name="Andreopoulos B."/>
            <person name="Lu D."/>
            <person name="Skrede I."/>
            <person name="Drula E."/>
            <person name="Henrissat B."/>
            <person name="Morin E."/>
            <person name="Kohler A."/>
            <person name="Barry K."/>
            <person name="LaButti K."/>
            <person name="Morin E."/>
            <person name="Salamov A."/>
            <person name="Lipzen A."/>
            <person name="Mereny Z."/>
            <person name="Hegedus B."/>
            <person name="Baldrian P."/>
            <person name="Stursova M."/>
            <person name="Weitz H."/>
            <person name="Taylor A."/>
            <person name="Grigoriev I.V."/>
            <person name="Nagy L.G."/>
            <person name="Martin F."/>
            <person name="Kauserud H."/>
        </authorList>
    </citation>
    <scope>NUCLEOTIDE SEQUENCE</scope>
    <source>
        <strain evidence="1">CBHHK067</strain>
    </source>
</reference>
<protein>
    <submittedName>
        <fullName evidence="1">Uncharacterized protein</fullName>
    </submittedName>
</protein>
<proteinExistence type="predicted"/>
<keyword evidence="2" id="KW-1185">Reference proteome</keyword>
<name>A0AAD7DBP2_MYCRO</name>
<dbReference type="Proteomes" id="UP001221757">
    <property type="component" value="Unassembled WGS sequence"/>
</dbReference>
<dbReference type="EMBL" id="JARKIE010000083">
    <property type="protein sequence ID" value="KAJ7687907.1"/>
    <property type="molecule type" value="Genomic_DNA"/>
</dbReference>
<accession>A0AAD7DBP2</accession>
<gene>
    <name evidence="1" type="ORF">B0H17DRAFT_1135922</name>
</gene>
<dbReference type="AlphaFoldDB" id="A0AAD7DBP2"/>
<comment type="caution">
    <text evidence="1">The sequence shown here is derived from an EMBL/GenBank/DDBJ whole genome shotgun (WGS) entry which is preliminary data.</text>
</comment>
<evidence type="ECO:0000313" key="2">
    <source>
        <dbReference type="Proteomes" id="UP001221757"/>
    </source>
</evidence>
<organism evidence="1 2">
    <name type="scientific">Mycena rosella</name>
    <name type="common">Pink bonnet</name>
    <name type="synonym">Agaricus rosellus</name>
    <dbReference type="NCBI Taxonomy" id="1033263"/>
    <lineage>
        <taxon>Eukaryota</taxon>
        <taxon>Fungi</taxon>
        <taxon>Dikarya</taxon>
        <taxon>Basidiomycota</taxon>
        <taxon>Agaricomycotina</taxon>
        <taxon>Agaricomycetes</taxon>
        <taxon>Agaricomycetidae</taxon>
        <taxon>Agaricales</taxon>
        <taxon>Marasmiineae</taxon>
        <taxon>Mycenaceae</taxon>
        <taxon>Mycena</taxon>
    </lineage>
</organism>
<sequence>MQIGESSRRCAGMRTTGQEQFLPSLVILERTQDVSAQFRANQHSRNFLLPMVIFDKSEWVSPGKHWKDIPKSVRDEKRRPAMEVTRPGSMEVTTQRRISWVEL</sequence>